<dbReference type="Gene3D" id="1.10.30.50">
    <property type="match status" value="1"/>
</dbReference>
<evidence type="ECO:0000313" key="2">
    <source>
        <dbReference type="EMBL" id="MPL66263.1"/>
    </source>
</evidence>
<dbReference type="Pfam" id="PF01844">
    <property type="entry name" value="HNH"/>
    <property type="match status" value="1"/>
</dbReference>
<accession>A0A644TH70</accession>
<dbReference type="AlphaFoldDB" id="A0A644TH70"/>
<dbReference type="GO" id="GO:0003676">
    <property type="term" value="F:nucleic acid binding"/>
    <property type="evidence" value="ECO:0007669"/>
    <property type="project" value="InterPro"/>
</dbReference>
<dbReference type="EMBL" id="VSSQ01000031">
    <property type="protein sequence ID" value="MPL66263.1"/>
    <property type="molecule type" value="Genomic_DNA"/>
</dbReference>
<feature type="domain" description="HNH" evidence="1">
    <location>
        <begin position="21"/>
        <end position="54"/>
    </location>
</feature>
<organism evidence="2">
    <name type="scientific">bioreactor metagenome</name>
    <dbReference type="NCBI Taxonomy" id="1076179"/>
    <lineage>
        <taxon>unclassified sequences</taxon>
        <taxon>metagenomes</taxon>
        <taxon>ecological metagenomes</taxon>
    </lineage>
</organism>
<gene>
    <name evidence="2" type="ORF">SDC9_11932</name>
</gene>
<protein>
    <recommendedName>
        <fullName evidence="1">HNH domain-containing protein</fullName>
    </recommendedName>
</protein>
<proteinExistence type="predicted"/>
<dbReference type="GO" id="GO:0008270">
    <property type="term" value="F:zinc ion binding"/>
    <property type="evidence" value="ECO:0007669"/>
    <property type="project" value="InterPro"/>
</dbReference>
<reference evidence="2" key="1">
    <citation type="submission" date="2019-08" db="EMBL/GenBank/DDBJ databases">
        <authorList>
            <person name="Kucharzyk K."/>
            <person name="Murdoch R.W."/>
            <person name="Higgins S."/>
            <person name="Loffler F."/>
        </authorList>
    </citation>
    <scope>NUCLEOTIDE SEQUENCE</scope>
</reference>
<sequence length="83" mass="9710">MGRKGSILCDRDLSGILNLENKVNYDHIVPLDKYGFNDISNIQLLCFDCNQKKKANPAITSHFYQSWYSYENNNYTREKSNKL</sequence>
<dbReference type="InterPro" id="IPR002711">
    <property type="entry name" value="HNH"/>
</dbReference>
<evidence type="ECO:0000259" key="1">
    <source>
        <dbReference type="Pfam" id="PF01844"/>
    </source>
</evidence>
<dbReference type="InterPro" id="IPR003615">
    <property type="entry name" value="HNH_nuc"/>
</dbReference>
<comment type="caution">
    <text evidence="2">The sequence shown here is derived from an EMBL/GenBank/DDBJ whole genome shotgun (WGS) entry which is preliminary data.</text>
</comment>
<dbReference type="CDD" id="cd00085">
    <property type="entry name" value="HNHc"/>
    <property type="match status" value="1"/>
</dbReference>
<name>A0A644TH70_9ZZZZ</name>
<dbReference type="GO" id="GO:0004519">
    <property type="term" value="F:endonuclease activity"/>
    <property type="evidence" value="ECO:0007669"/>
    <property type="project" value="InterPro"/>
</dbReference>